<feature type="active site" description="Charge relay system" evidence="5">
    <location>
        <position position="193"/>
    </location>
</feature>
<dbReference type="InterPro" id="IPR050131">
    <property type="entry name" value="Peptidase_S8_subtilisin-like"/>
</dbReference>
<evidence type="ECO:0000313" key="8">
    <source>
        <dbReference type="Proteomes" id="UP000255036"/>
    </source>
</evidence>
<dbReference type="PANTHER" id="PTHR43806:SF11">
    <property type="entry name" value="CEREVISIN-RELATED"/>
    <property type="match status" value="1"/>
</dbReference>
<dbReference type="PROSITE" id="PS51892">
    <property type="entry name" value="SUBTILASE"/>
    <property type="match status" value="1"/>
</dbReference>
<evidence type="ECO:0000256" key="2">
    <source>
        <dbReference type="ARBA" id="ARBA00022670"/>
    </source>
</evidence>
<organism evidence="7 8">
    <name type="scientific">Anaerosacchariphilus polymeriproducens</name>
    <dbReference type="NCBI Taxonomy" id="1812858"/>
    <lineage>
        <taxon>Bacteria</taxon>
        <taxon>Bacillati</taxon>
        <taxon>Bacillota</taxon>
        <taxon>Clostridia</taxon>
        <taxon>Lachnospirales</taxon>
        <taxon>Lachnospiraceae</taxon>
        <taxon>Anaerosacchariphilus</taxon>
    </lineage>
</organism>
<dbReference type="InterPro" id="IPR036852">
    <property type="entry name" value="Peptidase_S8/S53_dom_sf"/>
</dbReference>
<dbReference type="SUPFAM" id="SSF52743">
    <property type="entry name" value="Subtilisin-like"/>
    <property type="match status" value="1"/>
</dbReference>
<reference evidence="7 8" key="1">
    <citation type="submission" date="2018-07" db="EMBL/GenBank/DDBJ databases">
        <title>Anaerosacharophilus polymeroproducens gen. nov. sp. nov., an anaerobic bacterium isolated from salt field.</title>
        <authorList>
            <person name="Kim W."/>
            <person name="Yang S.-H."/>
            <person name="Oh J."/>
            <person name="Lee J.-H."/>
            <person name="Kwon K.K."/>
        </authorList>
    </citation>
    <scope>NUCLEOTIDE SEQUENCE [LARGE SCALE GENOMIC DNA]</scope>
    <source>
        <strain evidence="7 8">MCWD5</strain>
    </source>
</reference>
<evidence type="ECO:0000256" key="1">
    <source>
        <dbReference type="ARBA" id="ARBA00011073"/>
    </source>
</evidence>
<dbReference type="GO" id="GO:0004252">
    <property type="term" value="F:serine-type endopeptidase activity"/>
    <property type="evidence" value="ECO:0007669"/>
    <property type="project" value="UniProtKB-UniRule"/>
</dbReference>
<feature type="active site" description="Charge relay system" evidence="5">
    <location>
        <position position="57"/>
    </location>
</feature>
<comment type="caution">
    <text evidence="7">The sequence shown here is derived from an EMBL/GenBank/DDBJ whole genome shotgun (WGS) entry which is preliminary data.</text>
</comment>
<feature type="active site" description="Charge relay system" evidence="5">
    <location>
        <position position="21"/>
    </location>
</feature>
<dbReference type="InterPro" id="IPR027417">
    <property type="entry name" value="P-loop_NTPase"/>
</dbReference>
<dbReference type="InterPro" id="IPR015500">
    <property type="entry name" value="Peptidase_S8_subtilisin-rel"/>
</dbReference>
<dbReference type="OrthoDB" id="6372180at2"/>
<keyword evidence="4 5" id="KW-0720">Serine protease</keyword>
<evidence type="ECO:0000256" key="5">
    <source>
        <dbReference type="PROSITE-ProRule" id="PRU01240"/>
    </source>
</evidence>
<dbReference type="Proteomes" id="UP000255036">
    <property type="component" value="Unassembled WGS sequence"/>
</dbReference>
<evidence type="ECO:0000256" key="4">
    <source>
        <dbReference type="ARBA" id="ARBA00022825"/>
    </source>
</evidence>
<evidence type="ECO:0000259" key="6">
    <source>
        <dbReference type="Pfam" id="PF00082"/>
    </source>
</evidence>
<dbReference type="InterPro" id="IPR023827">
    <property type="entry name" value="Peptidase_S8_Asp-AS"/>
</dbReference>
<protein>
    <recommendedName>
        <fullName evidence="6">Peptidase S8/S53 domain-containing protein</fullName>
    </recommendedName>
</protein>
<keyword evidence="8" id="KW-1185">Reference proteome</keyword>
<evidence type="ECO:0000313" key="7">
    <source>
        <dbReference type="EMBL" id="RDU23423.1"/>
    </source>
</evidence>
<feature type="domain" description="Peptidase S8/S53" evidence="6">
    <location>
        <begin position="12"/>
        <end position="223"/>
    </location>
</feature>
<dbReference type="InterPro" id="IPR000209">
    <property type="entry name" value="Peptidase_S8/S53_dom"/>
</dbReference>
<dbReference type="Pfam" id="PF00082">
    <property type="entry name" value="Peptidase_S8"/>
    <property type="match status" value="1"/>
</dbReference>
<dbReference type="Gene3D" id="3.40.50.200">
    <property type="entry name" value="Peptidase S8/S53 domain"/>
    <property type="match status" value="1"/>
</dbReference>
<dbReference type="EMBL" id="QRCT01000026">
    <property type="protein sequence ID" value="RDU23423.1"/>
    <property type="molecule type" value="Genomic_DNA"/>
</dbReference>
<name>A0A371AV14_9FIRM</name>
<evidence type="ECO:0000256" key="3">
    <source>
        <dbReference type="ARBA" id="ARBA00022801"/>
    </source>
</evidence>
<dbReference type="PRINTS" id="PR00723">
    <property type="entry name" value="SUBTILISIN"/>
</dbReference>
<sequence length="568" mass="65540">MNYDFYKKNFTGKNVRIAVLDSGVYLPDSQITHYNINDVRDGEKKKNIYMDYKENMHGTFCASEIRKIAPDAQIIDVNIADDLFSIKEEDIIKAVELCMEIEADIINLSLKMEKFSEKFFEKCQEAYSKGVFLIASSDGELSYPADFPDVIKVVSSEQDLEIEEVEENFISIKNYEFNCNLFGKVYKLKSSNSIACAHFSGLLSLILEARPLASNKELARYIFEDVMEDKQDIEQEGFVVNEKSVAAMSSDPHILINNLSELNKNIIGYYDMERKLFVNYKGEIIPDKDYNEILEINPYEYKRNLLTNKNCFRSKSHVYLGIFKGQSEKGYLKNHKFGRFHYINYIKKPVIFICSLGYSSSKFELQLELYKGLKEHNIRSENITYNPLGILFGFEVYDYPKNVNIPETIYSINHDLYELSKQESTDLVIANIAGGITQLNTYNRNNFGALFFAYRNAADADIIILTINSGINLDRLERQLAKLELENISKVILVISSQFYSTMQLESYDEVNIIPASANQLQSFYEEVKKRFSKYEVFSYNEVEEGKLTERMVGFYNGICEGQRAGRL</sequence>
<keyword evidence="3 5" id="KW-0378">Hydrolase</keyword>
<accession>A0A371AV14</accession>
<dbReference type="GO" id="GO:0006508">
    <property type="term" value="P:proteolysis"/>
    <property type="evidence" value="ECO:0007669"/>
    <property type="project" value="UniProtKB-KW"/>
</dbReference>
<proteinExistence type="inferred from homology"/>
<dbReference type="PANTHER" id="PTHR43806">
    <property type="entry name" value="PEPTIDASE S8"/>
    <property type="match status" value="1"/>
</dbReference>
<dbReference type="RefSeq" id="WP_115481940.1">
    <property type="nucleotide sequence ID" value="NZ_QRCT01000026.1"/>
</dbReference>
<gene>
    <name evidence="7" type="ORF">DWV06_09455</name>
</gene>
<dbReference type="Gene3D" id="3.40.50.300">
    <property type="entry name" value="P-loop containing nucleotide triphosphate hydrolases"/>
    <property type="match status" value="1"/>
</dbReference>
<dbReference type="PROSITE" id="PS00136">
    <property type="entry name" value="SUBTILASE_ASP"/>
    <property type="match status" value="1"/>
</dbReference>
<keyword evidence="2 5" id="KW-0645">Protease</keyword>
<comment type="similarity">
    <text evidence="1 5">Belongs to the peptidase S8 family.</text>
</comment>
<dbReference type="AlphaFoldDB" id="A0A371AV14"/>